<evidence type="ECO:0000313" key="2">
    <source>
        <dbReference type="Proteomes" id="UP000515591"/>
    </source>
</evidence>
<sequence>MRTKILHIGLIAAMGLLAACGSSPRAPQQQIIGQIPAGSPFAKVQPGMSMKQVHDLIGQPTDSYNRMTGKMFIPFYFGSDAMRMEELYKGQGRITYTGVGATGANFNVYQITYDPSEDGYNNR</sequence>
<name>A0A1I0URV2_9GAMM</name>
<protein>
    <submittedName>
        <fullName evidence="1">Uncharacterized protein</fullName>
    </submittedName>
</protein>
<organism evidence="1 2">
    <name type="scientific">Metapseudomonas otitidis</name>
    <dbReference type="NCBI Taxonomy" id="319939"/>
    <lineage>
        <taxon>Bacteria</taxon>
        <taxon>Pseudomonadati</taxon>
        <taxon>Pseudomonadota</taxon>
        <taxon>Gammaproteobacteria</taxon>
        <taxon>Pseudomonadales</taxon>
        <taxon>Pseudomonadaceae</taxon>
        <taxon>Metapseudomonas</taxon>
    </lineage>
</organism>
<reference evidence="1 2" key="1">
    <citation type="submission" date="2019-12" db="EMBL/GenBank/DDBJ databases">
        <title>complete genome sequences of Pseudomonas otitidis str. WP8-S17-CRE-03 isolated from wastewater treatment plant effluent.</title>
        <authorList>
            <person name="Sekizuka T."/>
            <person name="Itokawa K."/>
            <person name="Yatsu K."/>
            <person name="Inamine Y."/>
            <person name="Kuroda M."/>
        </authorList>
    </citation>
    <scope>NUCLEOTIDE SEQUENCE [LARGE SCALE GENOMIC DNA]</scope>
    <source>
        <strain evidence="1 2">WP8-S17-CRE-03</strain>
    </source>
</reference>
<dbReference type="RefSeq" id="WP_074973233.1">
    <property type="nucleotide sequence ID" value="NZ_AP022213.1"/>
</dbReference>
<dbReference type="EMBL" id="AP022213">
    <property type="protein sequence ID" value="BBT18455.1"/>
    <property type="molecule type" value="Genomic_DNA"/>
</dbReference>
<evidence type="ECO:0000313" key="1">
    <source>
        <dbReference type="EMBL" id="BBT18455.1"/>
    </source>
</evidence>
<gene>
    <name evidence="1" type="ORF">WP8S17C03_45040</name>
</gene>
<dbReference type="PROSITE" id="PS51257">
    <property type="entry name" value="PROKAR_LIPOPROTEIN"/>
    <property type="match status" value="1"/>
</dbReference>
<accession>A0A1I0URV2</accession>
<dbReference type="STRING" id="319939.SAMN05216263_1221"/>
<dbReference type="Proteomes" id="UP000515591">
    <property type="component" value="Chromosome"/>
</dbReference>
<proteinExistence type="predicted"/>
<dbReference type="AlphaFoldDB" id="A0A1I0URV2"/>